<feature type="domain" description="Response regulatory" evidence="11">
    <location>
        <begin position="1092"/>
        <end position="1207"/>
    </location>
</feature>
<dbReference type="CDD" id="cd00082">
    <property type="entry name" value="HisKA"/>
    <property type="match status" value="1"/>
</dbReference>
<evidence type="ECO:0000256" key="4">
    <source>
        <dbReference type="ARBA" id="ARBA00023015"/>
    </source>
</evidence>
<dbReference type="Gene3D" id="2.60.40.10">
    <property type="entry name" value="Immunoglobulins"/>
    <property type="match status" value="1"/>
</dbReference>
<keyword evidence="8" id="KW-0812">Transmembrane</keyword>
<dbReference type="PRINTS" id="PR00344">
    <property type="entry name" value="BCTRLSENSOR"/>
</dbReference>
<dbReference type="GO" id="GO:0003700">
    <property type="term" value="F:DNA-binding transcription factor activity"/>
    <property type="evidence" value="ECO:0007669"/>
    <property type="project" value="InterPro"/>
</dbReference>
<evidence type="ECO:0000313" key="13">
    <source>
        <dbReference type="Proteomes" id="UP000325055"/>
    </source>
</evidence>
<dbReference type="EMBL" id="VVYW01000021">
    <property type="protein sequence ID" value="KAA5404606.1"/>
    <property type="molecule type" value="Genomic_DNA"/>
</dbReference>
<dbReference type="EC" id="2.7.13.3" evidence="2"/>
<dbReference type="SUPFAM" id="SSF63829">
    <property type="entry name" value="Calcium-dependent phosphotriesterase"/>
    <property type="match status" value="3"/>
</dbReference>
<dbReference type="InterPro" id="IPR005467">
    <property type="entry name" value="His_kinase_dom"/>
</dbReference>
<dbReference type="InterPro" id="IPR015943">
    <property type="entry name" value="WD40/YVTN_repeat-like_dom_sf"/>
</dbReference>
<dbReference type="InterPro" id="IPR036890">
    <property type="entry name" value="HATPase_C_sf"/>
</dbReference>
<dbReference type="SUPFAM" id="SSF47384">
    <property type="entry name" value="Homodimeric domain of signal transducing histidine kinase"/>
    <property type="match status" value="1"/>
</dbReference>
<dbReference type="Gene3D" id="3.30.565.10">
    <property type="entry name" value="Histidine kinase-like ATPase, C-terminal domain"/>
    <property type="match status" value="1"/>
</dbReference>
<evidence type="ECO:0000256" key="8">
    <source>
        <dbReference type="SAM" id="Phobius"/>
    </source>
</evidence>
<feature type="domain" description="Histidine kinase" evidence="10">
    <location>
        <begin position="835"/>
        <end position="1052"/>
    </location>
</feature>
<dbReference type="SUPFAM" id="SSF46689">
    <property type="entry name" value="Homeodomain-like"/>
    <property type="match status" value="1"/>
</dbReference>
<evidence type="ECO:0000256" key="7">
    <source>
        <dbReference type="SAM" id="MobiDB-lite"/>
    </source>
</evidence>
<evidence type="ECO:0000256" key="3">
    <source>
        <dbReference type="ARBA" id="ARBA00022553"/>
    </source>
</evidence>
<dbReference type="Proteomes" id="UP000325055">
    <property type="component" value="Unassembled WGS sequence"/>
</dbReference>
<feature type="transmembrane region" description="Helical" evidence="8">
    <location>
        <begin position="782"/>
        <end position="803"/>
    </location>
</feature>
<proteinExistence type="predicted"/>
<dbReference type="PROSITE" id="PS01124">
    <property type="entry name" value="HTH_ARAC_FAMILY_2"/>
    <property type="match status" value="1"/>
</dbReference>
<keyword evidence="8" id="KW-0472">Membrane</keyword>
<reference evidence="12 13" key="1">
    <citation type="journal article" date="2019" name="Nat. Med.">
        <title>A library of human gut bacterial isolates paired with longitudinal multiomics data enables mechanistic microbiome research.</title>
        <authorList>
            <person name="Poyet M."/>
            <person name="Groussin M."/>
            <person name="Gibbons S.M."/>
            <person name="Avila-Pacheco J."/>
            <person name="Jiang X."/>
            <person name="Kearney S.M."/>
            <person name="Perrotta A.R."/>
            <person name="Berdy B."/>
            <person name="Zhao S."/>
            <person name="Lieberman T.D."/>
            <person name="Swanson P.K."/>
            <person name="Smith M."/>
            <person name="Roesemann S."/>
            <person name="Alexander J.E."/>
            <person name="Rich S.A."/>
            <person name="Livny J."/>
            <person name="Vlamakis H."/>
            <person name="Clish C."/>
            <person name="Bullock K."/>
            <person name="Deik A."/>
            <person name="Scott J."/>
            <person name="Pierce K.A."/>
            <person name="Xavier R.J."/>
            <person name="Alm E.J."/>
        </authorList>
    </citation>
    <scope>NUCLEOTIDE SEQUENCE [LARGE SCALE GENOMIC DNA]</scope>
    <source>
        <strain evidence="12 13">BIOML-A7</strain>
    </source>
</reference>
<dbReference type="InterPro" id="IPR018060">
    <property type="entry name" value="HTH_AraC"/>
</dbReference>
<dbReference type="PROSITE" id="PS50109">
    <property type="entry name" value="HIS_KIN"/>
    <property type="match status" value="1"/>
</dbReference>
<keyword evidence="3 6" id="KW-0597">Phosphoprotein</keyword>
<evidence type="ECO:0000259" key="9">
    <source>
        <dbReference type="PROSITE" id="PS01124"/>
    </source>
</evidence>
<dbReference type="Pfam" id="PF02518">
    <property type="entry name" value="HATPase_c"/>
    <property type="match status" value="1"/>
</dbReference>
<keyword evidence="8" id="KW-1133">Transmembrane helix</keyword>
<evidence type="ECO:0000259" key="11">
    <source>
        <dbReference type="PROSITE" id="PS50110"/>
    </source>
</evidence>
<comment type="catalytic activity">
    <reaction evidence="1">
        <text>ATP + protein L-histidine = ADP + protein N-phospho-L-histidine.</text>
        <dbReference type="EC" id="2.7.13.3"/>
    </reaction>
</comment>
<protein>
    <recommendedName>
        <fullName evidence="2">histidine kinase</fullName>
        <ecNumber evidence="2">2.7.13.3</ecNumber>
    </recommendedName>
</protein>
<dbReference type="Pfam" id="PF07495">
    <property type="entry name" value="Y_Y_Y"/>
    <property type="match status" value="1"/>
</dbReference>
<evidence type="ECO:0000256" key="2">
    <source>
        <dbReference type="ARBA" id="ARBA00012438"/>
    </source>
</evidence>
<dbReference type="SMART" id="SM00388">
    <property type="entry name" value="HisKA"/>
    <property type="match status" value="1"/>
</dbReference>
<dbReference type="GO" id="GO:0043565">
    <property type="term" value="F:sequence-specific DNA binding"/>
    <property type="evidence" value="ECO:0007669"/>
    <property type="project" value="InterPro"/>
</dbReference>
<dbReference type="Pfam" id="PF07494">
    <property type="entry name" value="Reg_prop"/>
    <property type="match status" value="3"/>
</dbReference>
<dbReference type="InterPro" id="IPR003661">
    <property type="entry name" value="HisK_dim/P_dom"/>
</dbReference>
<name>A0A5M6A451_9BACE</name>
<feature type="region of interest" description="Disordered" evidence="7">
    <location>
        <begin position="1335"/>
        <end position="1357"/>
    </location>
</feature>
<dbReference type="RefSeq" id="WP_149950349.1">
    <property type="nucleotide sequence ID" value="NZ_RCXI01000022.1"/>
</dbReference>
<dbReference type="Gene3D" id="1.10.287.130">
    <property type="match status" value="1"/>
</dbReference>
<dbReference type="Gene3D" id="1.10.10.60">
    <property type="entry name" value="Homeodomain-like"/>
    <property type="match status" value="1"/>
</dbReference>
<dbReference type="InterPro" id="IPR004358">
    <property type="entry name" value="Sig_transdc_His_kin-like_C"/>
</dbReference>
<dbReference type="InterPro" id="IPR001789">
    <property type="entry name" value="Sig_transdc_resp-reg_receiver"/>
</dbReference>
<dbReference type="InterPro" id="IPR003594">
    <property type="entry name" value="HATPase_dom"/>
</dbReference>
<dbReference type="PANTHER" id="PTHR43547:SF2">
    <property type="entry name" value="HYBRID SIGNAL TRANSDUCTION HISTIDINE KINASE C"/>
    <property type="match status" value="1"/>
</dbReference>
<dbReference type="InterPro" id="IPR011123">
    <property type="entry name" value="Y_Y_Y"/>
</dbReference>
<feature type="modified residue" description="4-aspartylphosphate" evidence="6">
    <location>
        <position position="1140"/>
    </location>
</feature>
<dbReference type="SUPFAM" id="SSF55874">
    <property type="entry name" value="ATPase domain of HSP90 chaperone/DNA topoisomerase II/histidine kinase"/>
    <property type="match status" value="1"/>
</dbReference>
<dbReference type="SMART" id="SM00448">
    <property type="entry name" value="REC"/>
    <property type="match status" value="1"/>
</dbReference>
<dbReference type="PROSITE" id="PS50110">
    <property type="entry name" value="RESPONSE_REGULATORY"/>
    <property type="match status" value="1"/>
</dbReference>
<keyword evidence="4" id="KW-0805">Transcription regulation</keyword>
<evidence type="ECO:0000256" key="5">
    <source>
        <dbReference type="ARBA" id="ARBA00023163"/>
    </source>
</evidence>
<gene>
    <name evidence="12" type="ORF">F2Y86_20970</name>
</gene>
<dbReference type="InterPro" id="IPR013783">
    <property type="entry name" value="Ig-like_fold"/>
</dbReference>
<dbReference type="InterPro" id="IPR011006">
    <property type="entry name" value="CheY-like_superfamily"/>
</dbReference>
<dbReference type="SMART" id="SM00342">
    <property type="entry name" value="HTH_ARAC"/>
    <property type="match status" value="1"/>
</dbReference>
<evidence type="ECO:0000259" key="10">
    <source>
        <dbReference type="PROSITE" id="PS50109"/>
    </source>
</evidence>
<feature type="domain" description="HTH araC/xylS-type" evidence="9">
    <location>
        <begin position="1241"/>
        <end position="1340"/>
    </location>
</feature>
<sequence length="1357" mass="156477">MKNKHYFPQVSLLICILCCFPHLIHAYSLRQFSNKNGLSNSAILSLYQDHQGVIWIGSCDGLNIFDGTNIHVYNPVNPTKAPLSGNLINDIMETEKDVLWIQTNYGLDRLDTKLQTSKSFTEFKDKNYMAKSRDNDLFIVKDDGYIYYYQPEKQLFQKLEVPQIAFGHVLSTIIDKNNILWVFTSNNDTRSYQIIKNKEEIALTPNNLFKHSEQLLWAFTEEDLVYFIDKTYSLYEYDFGNQQQYFIADLKAEVETRGEVSSIIKQQNDYYIGFKSSGLIVLKYMSDQKIKYQMQDTEIHSGIFCLMKDKYQDIVWIGTDGQGVYMYFNDAFSITNTLLDTPVYQINNPVRTVYYDEEQTLWIGTKGGGILRIRNYSPETNAAVSFDRISISNSTLTDNTVYCFAPGSANRLWIGTENGLNYYSYQNKQLKAFTVIADGKKVKYVHSINELNDTTLWVSTVGEGIVKVILDKAGSSPSVKSATRIVLDDGRMASNYFFTSFQENDSILWFGNRGYGAYRLNVETEQLTPYRFDNVVNSQTANDIFAIYKNEKGYWLGTSSGLLHFNEDYSHYHDRADLFSNNTVHGILEDQQNNLWISTNQGLVRFNPKTNTGQTYDRENGLEVTEFSDGAFYKDSRTETLFFGGTNGFVTVKPNAYIMADYMPQINLKGLSIFGKEYNIHDFLHDKKGKKILQLDYSRNFFCIDFMAIDYINGNNYSYSYKLDEVSSQWIESGTSASAIFSNLAPGQYTLLVKYKNNMNGKECEPQKLLIQITPPWYLSNWAYILYFILIALFCILAVYRIVHQYRRKQHRMIEKLNREKKEEVYESKLRFFTNITHEFCTPLTLIYGPCEKILAYPQSDSYIRKYGKMIQQNTEKLNGLILELLEFRRLETGHKVLSIQRLSVSDKLRNIAESFCELAENKNLNYRLDIEPDIEWNTDISCFSKIVNNLISNAFKYTPEEGNITIGLKVENQLLTLNISNSGKGIAKENLAKIFDRYKILDSFEMNGKNSRNGLGLAICKNMVTLLNGEINVSSIQNEITTFTVTLPELSPTAQEAETPQKVYATGPLTTNTEPMELEQTTVNFDTSKHTVMIIDDDPSMLWFVSEIFVDKYNVLSFNNAAEALASLELKQPDLIISDVMMPEIDGLSFAQKIKQNKLWSHIPLILLSALHHEDDQVKGIEAGAEVYVTKPFNVKYLEKVVYRLIKRESDLKEYYSSIFSSFKVENGNCIHKEDQEFLDKVIETIEKNITNPDLSVELLSSDLGYSTRQFYRKLKPITDKSPADIIKEYRLTMAERLLLTKNYTIEEIMDKTGFNNRGTFYKLFSQRFGMPPRQYREQQKDSVKKELTDMDSINE</sequence>
<organism evidence="12 13">
    <name type="scientific">Bacteroides cellulosilyticus</name>
    <dbReference type="NCBI Taxonomy" id="246787"/>
    <lineage>
        <taxon>Bacteria</taxon>
        <taxon>Pseudomonadati</taxon>
        <taxon>Bacteroidota</taxon>
        <taxon>Bacteroidia</taxon>
        <taxon>Bacteroidales</taxon>
        <taxon>Bacteroidaceae</taxon>
        <taxon>Bacteroides</taxon>
    </lineage>
</organism>
<dbReference type="InterPro" id="IPR036097">
    <property type="entry name" value="HisK_dim/P_sf"/>
</dbReference>
<comment type="caution">
    <text evidence="12">The sequence shown here is derived from an EMBL/GenBank/DDBJ whole genome shotgun (WGS) entry which is preliminary data.</text>
</comment>
<dbReference type="SUPFAM" id="SSF52172">
    <property type="entry name" value="CheY-like"/>
    <property type="match status" value="1"/>
</dbReference>
<keyword evidence="5" id="KW-0804">Transcription</keyword>
<dbReference type="Gene3D" id="3.40.50.2300">
    <property type="match status" value="1"/>
</dbReference>
<dbReference type="PANTHER" id="PTHR43547">
    <property type="entry name" value="TWO-COMPONENT HISTIDINE KINASE"/>
    <property type="match status" value="1"/>
</dbReference>
<evidence type="ECO:0000256" key="1">
    <source>
        <dbReference type="ARBA" id="ARBA00000085"/>
    </source>
</evidence>
<dbReference type="SMART" id="SM00387">
    <property type="entry name" value="HATPase_c"/>
    <property type="match status" value="1"/>
</dbReference>
<feature type="compositionally biased region" description="Basic and acidic residues" evidence="7">
    <location>
        <begin position="1336"/>
        <end position="1350"/>
    </location>
</feature>
<accession>A0A5M6A451</accession>
<evidence type="ECO:0000256" key="6">
    <source>
        <dbReference type="PROSITE-ProRule" id="PRU00169"/>
    </source>
</evidence>
<evidence type="ECO:0000313" key="12">
    <source>
        <dbReference type="EMBL" id="KAA5404606.1"/>
    </source>
</evidence>
<dbReference type="GO" id="GO:0000155">
    <property type="term" value="F:phosphorelay sensor kinase activity"/>
    <property type="evidence" value="ECO:0007669"/>
    <property type="project" value="InterPro"/>
</dbReference>
<dbReference type="InterPro" id="IPR009057">
    <property type="entry name" value="Homeodomain-like_sf"/>
</dbReference>
<dbReference type="Pfam" id="PF00512">
    <property type="entry name" value="HisKA"/>
    <property type="match status" value="1"/>
</dbReference>
<dbReference type="Pfam" id="PF00072">
    <property type="entry name" value="Response_reg"/>
    <property type="match status" value="1"/>
</dbReference>
<dbReference type="Gene3D" id="2.130.10.10">
    <property type="entry name" value="YVTN repeat-like/Quinoprotein amine dehydrogenase"/>
    <property type="match status" value="3"/>
</dbReference>
<dbReference type="InterPro" id="IPR011110">
    <property type="entry name" value="Reg_prop"/>
</dbReference>
<dbReference type="Pfam" id="PF12833">
    <property type="entry name" value="HTH_18"/>
    <property type="match status" value="1"/>
</dbReference>